<keyword evidence="3" id="KW-1185">Reference proteome</keyword>
<evidence type="ECO:0000313" key="3">
    <source>
        <dbReference type="Proteomes" id="UP001107961"/>
    </source>
</evidence>
<evidence type="ECO:0000256" key="1">
    <source>
        <dbReference type="SAM" id="MobiDB-lite"/>
    </source>
</evidence>
<organism evidence="2 3">
    <name type="scientific">Alloalcanivorax xenomutans</name>
    <dbReference type="NCBI Taxonomy" id="1094342"/>
    <lineage>
        <taxon>Bacteria</taxon>
        <taxon>Pseudomonadati</taxon>
        <taxon>Pseudomonadota</taxon>
        <taxon>Gammaproteobacteria</taxon>
        <taxon>Oceanospirillales</taxon>
        <taxon>Alcanivoracaceae</taxon>
        <taxon>Alloalcanivorax</taxon>
    </lineage>
</organism>
<reference evidence="2" key="1">
    <citation type="submission" date="2022-01" db="EMBL/GenBank/DDBJ databases">
        <authorList>
            <person name="Karlyshev A.V."/>
            <person name="Jaspars M."/>
        </authorList>
    </citation>
    <scope>NUCLEOTIDE SEQUENCE</scope>
    <source>
        <strain evidence="2">AGSA3-2</strain>
    </source>
</reference>
<dbReference type="Proteomes" id="UP001107961">
    <property type="component" value="Unassembled WGS sequence"/>
</dbReference>
<accession>A0A9Q3W726</accession>
<dbReference type="RefSeq" id="WP_145953573.1">
    <property type="nucleotide sequence ID" value="NZ_CBDDTQ010000005.1"/>
</dbReference>
<name>A0A9Q3W726_9GAMM</name>
<dbReference type="Gene3D" id="1.25.40.10">
    <property type="entry name" value="Tetratricopeptide repeat domain"/>
    <property type="match status" value="1"/>
</dbReference>
<protein>
    <recommendedName>
        <fullName evidence="4">Lipoprotein</fullName>
    </recommendedName>
</protein>
<sequence>MNRERLIRLVTVAIVLATLSACSMMSGRKSSEYGEQMGRAEGALSNDKVDVALVSFANAAKADPTRKEPWVRIAQIQFDRNNYAHAIVAAEEALQRDARDLIAEGILTLSGLRIASQSLQRLGERDALGSETARREARALADTLKTAIGEEPVVDDEEDNRSARASRPAPRPKPRVSAPPKPKTTVSKRSANDPFSGIGGD</sequence>
<feature type="region of interest" description="Disordered" evidence="1">
    <location>
        <begin position="144"/>
        <end position="201"/>
    </location>
</feature>
<proteinExistence type="predicted"/>
<comment type="caution">
    <text evidence="2">The sequence shown here is derived from an EMBL/GenBank/DDBJ whole genome shotgun (WGS) entry which is preliminary data.</text>
</comment>
<dbReference type="SUPFAM" id="SSF48452">
    <property type="entry name" value="TPR-like"/>
    <property type="match status" value="1"/>
</dbReference>
<dbReference type="PROSITE" id="PS51257">
    <property type="entry name" value="PROKAR_LIPOPROTEIN"/>
    <property type="match status" value="1"/>
</dbReference>
<gene>
    <name evidence="2" type="ORF">LZG35_11320</name>
</gene>
<evidence type="ECO:0008006" key="4">
    <source>
        <dbReference type="Google" id="ProtNLM"/>
    </source>
</evidence>
<evidence type="ECO:0000313" key="2">
    <source>
        <dbReference type="EMBL" id="MCE7509228.1"/>
    </source>
</evidence>
<dbReference type="EMBL" id="JAJVKT010000012">
    <property type="protein sequence ID" value="MCE7509228.1"/>
    <property type="molecule type" value="Genomic_DNA"/>
</dbReference>
<dbReference type="InterPro" id="IPR011990">
    <property type="entry name" value="TPR-like_helical_dom_sf"/>
</dbReference>
<dbReference type="AlphaFoldDB" id="A0A9Q3W726"/>